<feature type="compositionally biased region" description="Basic residues" evidence="1">
    <location>
        <begin position="111"/>
        <end position="121"/>
    </location>
</feature>
<evidence type="ECO:0000313" key="2">
    <source>
        <dbReference type="EMBL" id="KAJ8781786.1"/>
    </source>
</evidence>
<protein>
    <submittedName>
        <fullName evidence="2">Uncharacterized protein</fullName>
    </submittedName>
</protein>
<feature type="region of interest" description="Disordered" evidence="1">
    <location>
        <begin position="1"/>
        <end position="257"/>
    </location>
</feature>
<keyword evidence="3" id="KW-1185">Reference proteome</keyword>
<comment type="caution">
    <text evidence="2">The sequence shown here is derived from an EMBL/GenBank/DDBJ whole genome shotgun (WGS) entry which is preliminary data.</text>
</comment>
<accession>A0AB34GQH7</accession>
<dbReference type="Proteomes" id="UP001159641">
    <property type="component" value="Unassembled WGS sequence"/>
</dbReference>
<sequence>MRSNYTETRGFPAGCGQRRAPYEPCRTRPGTRACTAVRAPPTVLPPHPAPSERPDAGPPSPPPTGAFQERVGPTMATSSRPGTSGPPSPHGGTSGSAAAAAHEATPAKPTRSGRSRARLTGRGRDECSSLKRPRKQDLTFVGRGGLSRPSGADRLPACSPGAVGGVAELGAKGERGGAGREAATWARPRGISGIRPARSSRAAQPLRTWRLRAPGSGLAHAARCRWRPGPPRPPGAGLSSAPPGRRSEVPPRLFPHP</sequence>
<evidence type="ECO:0000313" key="3">
    <source>
        <dbReference type="Proteomes" id="UP001159641"/>
    </source>
</evidence>
<feature type="compositionally biased region" description="Low complexity" evidence="1">
    <location>
        <begin position="95"/>
        <end position="110"/>
    </location>
</feature>
<reference evidence="2 3" key="1">
    <citation type="submission" date="2022-11" db="EMBL/GenBank/DDBJ databases">
        <title>Whole genome sequence of Eschrichtius robustus ER-17-0199.</title>
        <authorList>
            <person name="Bruniche-Olsen A."/>
            <person name="Black A.N."/>
            <person name="Fields C.J."/>
            <person name="Walden K."/>
            <person name="Dewoody J.A."/>
        </authorList>
    </citation>
    <scope>NUCLEOTIDE SEQUENCE [LARGE SCALE GENOMIC DNA]</scope>
    <source>
        <strain evidence="2">ER-17-0199</strain>
        <tissue evidence="2">Blubber</tissue>
    </source>
</reference>
<evidence type="ECO:0000256" key="1">
    <source>
        <dbReference type="SAM" id="MobiDB-lite"/>
    </source>
</evidence>
<feature type="compositionally biased region" description="Low complexity" evidence="1">
    <location>
        <begin position="235"/>
        <end position="244"/>
    </location>
</feature>
<proteinExistence type="predicted"/>
<name>A0AB34GQH7_ESCRO</name>
<organism evidence="2 3">
    <name type="scientific">Eschrichtius robustus</name>
    <name type="common">California gray whale</name>
    <name type="synonym">Eschrichtius gibbosus</name>
    <dbReference type="NCBI Taxonomy" id="9764"/>
    <lineage>
        <taxon>Eukaryota</taxon>
        <taxon>Metazoa</taxon>
        <taxon>Chordata</taxon>
        <taxon>Craniata</taxon>
        <taxon>Vertebrata</taxon>
        <taxon>Euteleostomi</taxon>
        <taxon>Mammalia</taxon>
        <taxon>Eutheria</taxon>
        <taxon>Laurasiatheria</taxon>
        <taxon>Artiodactyla</taxon>
        <taxon>Whippomorpha</taxon>
        <taxon>Cetacea</taxon>
        <taxon>Mysticeti</taxon>
        <taxon>Eschrichtiidae</taxon>
        <taxon>Eschrichtius</taxon>
    </lineage>
</organism>
<dbReference type="AlphaFoldDB" id="A0AB34GQH7"/>
<dbReference type="EMBL" id="JAIQCJ010002139">
    <property type="protein sequence ID" value="KAJ8781786.1"/>
    <property type="molecule type" value="Genomic_DNA"/>
</dbReference>
<gene>
    <name evidence="2" type="ORF">J1605_010770</name>
</gene>